<dbReference type="PROSITE" id="PS51123">
    <property type="entry name" value="OMPA_2"/>
    <property type="match status" value="1"/>
</dbReference>
<keyword evidence="5" id="KW-0969">Cilium</keyword>
<protein>
    <submittedName>
        <fullName evidence="5">Flagellar motor protein MotB</fullName>
    </submittedName>
</protein>
<keyword evidence="1" id="KW-0472">Membrane</keyword>
<feature type="compositionally biased region" description="Low complexity" evidence="2">
    <location>
        <begin position="136"/>
        <end position="149"/>
    </location>
</feature>
<dbReference type="Proteomes" id="UP001153050">
    <property type="component" value="Unassembled WGS sequence"/>
</dbReference>
<accession>A0ABM9EDF2</accession>
<evidence type="ECO:0000256" key="2">
    <source>
        <dbReference type="SAM" id="MobiDB-lite"/>
    </source>
</evidence>
<evidence type="ECO:0000313" key="6">
    <source>
        <dbReference type="Proteomes" id="UP001153050"/>
    </source>
</evidence>
<feature type="domain" description="OmpA-like" evidence="4">
    <location>
        <begin position="597"/>
        <end position="722"/>
    </location>
</feature>
<comment type="caution">
    <text evidence="5">The sequence shown here is derived from an EMBL/GenBank/DDBJ whole genome shotgun (WGS) entry which is preliminary data.</text>
</comment>
<dbReference type="Pfam" id="PF00691">
    <property type="entry name" value="OmpA"/>
    <property type="match status" value="1"/>
</dbReference>
<feature type="chain" id="PRO_5045035757" evidence="3">
    <location>
        <begin position="25"/>
        <end position="725"/>
    </location>
</feature>
<evidence type="ECO:0000256" key="1">
    <source>
        <dbReference type="PROSITE-ProRule" id="PRU00473"/>
    </source>
</evidence>
<dbReference type="PANTHER" id="PTHR30329:SF21">
    <property type="entry name" value="LIPOPROTEIN YIAD-RELATED"/>
    <property type="match status" value="1"/>
</dbReference>
<feature type="compositionally biased region" description="Low complexity" evidence="2">
    <location>
        <begin position="78"/>
        <end position="95"/>
    </location>
</feature>
<dbReference type="InterPro" id="IPR036737">
    <property type="entry name" value="OmpA-like_sf"/>
</dbReference>
<feature type="compositionally biased region" description="Low complexity" evidence="2">
    <location>
        <begin position="165"/>
        <end position="180"/>
    </location>
</feature>
<dbReference type="InterPro" id="IPR050330">
    <property type="entry name" value="Bact_OuterMem_StrucFunc"/>
</dbReference>
<dbReference type="Gene3D" id="3.30.1330.60">
    <property type="entry name" value="OmpA-like domain"/>
    <property type="match status" value="1"/>
</dbReference>
<keyword evidence="5" id="KW-0966">Cell projection</keyword>
<reference evidence="5 6" key="1">
    <citation type="submission" date="2022-03" db="EMBL/GenBank/DDBJ databases">
        <authorList>
            <person name="Brunel B."/>
        </authorList>
    </citation>
    <scope>NUCLEOTIDE SEQUENCE [LARGE SCALE GENOMIC DNA]</scope>
    <source>
        <strain evidence="5">STM5069sample</strain>
    </source>
</reference>
<sequence>MKRQPRILAGTALGLLMASAPLGAFPLQGSAAFDPPQSTATPLIPAQSNCPEGESAEGCAQQAEPEQKPRRKRERQAESAPAEQAAPSGEEQQGNQRRKRREQQQQEEAAERPAEQAAPASDEQPRRKKRDRQQQEEAAPAEQAAPASDEQPEPRRKRRDRQQQEEAAPAERPAEQAAPASDEQPEPRRKKRDRQQQEEAAPAERPAEQAAPASDEQPEQRRKKRDRQQQEEAAPAERPAEQAAPASDEQPEPRRKKREQDQQIEAAPSEQPARKEPGEQGEPLPTDQQAAPTEGDKPRDQARERGKKPVDEQPVTGEQPPTGEQPAEREQAAPAEGEGAAQGEAAVFDSQKERKRRAGRDNAQETGGQDAGGQPAQQNGEQAEAPRPAPVDQGPPPTDDRAAQQAIKLERVVRATEEKGRRVERAPDDEDIRRRPRPRGVDVVRELGDRVILQFNNQTIVESDDAPRMRRGARNVYYEELSGNRTREIVERDNGIQIVTIRNRYGDVVQRSRIAPDGREYVLSYVDERHYEDDGDWRDPGDDLPPIRIDIPREEYILDSEAVEDPADYYAFLEQPPVERVQRLYSIDEVKRSARVRDIARRIDLDTLNFEFGSASIPETEVQKLEGVASAMEKLLEKNPAETFLIEGHTDAVGRPEANLALSDRRAEAVAEALSNAFSIPPENLTTQGYGEEYLKVDTSEPERENRRVAIRRITSLVAPVASAN</sequence>
<feature type="compositionally biased region" description="Low complexity" evidence="2">
    <location>
        <begin position="231"/>
        <end position="246"/>
    </location>
</feature>
<feature type="region of interest" description="Disordered" evidence="2">
    <location>
        <begin position="26"/>
        <end position="435"/>
    </location>
</feature>
<organism evidence="5 6">
    <name type="scientific">Mesorhizobium escarrei</name>
    <dbReference type="NCBI Taxonomy" id="666018"/>
    <lineage>
        <taxon>Bacteria</taxon>
        <taxon>Pseudomonadati</taxon>
        <taxon>Pseudomonadota</taxon>
        <taxon>Alphaproteobacteria</taxon>
        <taxon>Hyphomicrobiales</taxon>
        <taxon>Phyllobacteriaceae</taxon>
        <taxon>Mesorhizobium</taxon>
    </lineage>
</organism>
<proteinExistence type="predicted"/>
<keyword evidence="3" id="KW-0732">Signal</keyword>
<feature type="compositionally biased region" description="Polar residues" evidence="2">
    <location>
        <begin position="36"/>
        <end position="50"/>
    </location>
</feature>
<feature type="compositionally biased region" description="Low complexity" evidence="2">
    <location>
        <begin position="332"/>
        <end position="346"/>
    </location>
</feature>
<evidence type="ECO:0000259" key="4">
    <source>
        <dbReference type="PROSITE" id="PS51123"/>
    </source>
</evidence>
<feature type="compositionally biased region" description="Pro residues" evidence="2">
    <location>
        <begin position="387"/>
        <end position="397"/>
    </location>
</feature>
<dbReference type="SUPFAM" id="SSF103088">
    <property type="entry name" value="OmpA-like"/>
    <property type="match status" value="1"/>
</dbReference>
<evidence type="ECO:0000313" key="5">
    <source>
        <dbReference type="EMBL" id="CAH2407343.1"/>
    </source>
</evidence>
<keyword evidence="5" id="KW-0282">Flagellum</keyword>
<keyword evidence="6" id="KW-1185">Reference proteome</keyword>
<dbReference type="InterPro" id="IPR006665">
    <property type="entry name" value="OmpA-like"/>
</dbReference>
<feature type="compositionally biased region" description="Basic and acidic residues" evidence="2">
    <location>
        <begin position="294"/>
        <end position="311"/>
    </location>
</feature>
<feature type="signal peptide" evidence="3">
    <location>
        <begin position="1"/>
        <end position="24"/>
    </location>
</feature>
<dbReference type="CDD" id="cd07185">
    <property type="entry name" value="OmpA_C-like"/>
    <property type="match status" value="1"/>
</dbReference>
<dbReference type="EMBL" id="CAKXZT010000157">
    <property type="protein sequence ID" value="CAH2407343.1"/>
    <property type="molecule type" value="Genomic_DNA"/>
</dbReference>
<gene>
    <name evidence="5" type="ORF">MES5069_60006</name>
</gene>
<name>A0ABM9EDF2_9HYPH</name>
<feature type="compositionally biased region" description="Low complexity" evidence="2">
    <location>
        <begin position="198"/>
        <end position="213"/>
    </location>
</feature>
<dbReference type="PANTHER" id="PTHR30329">
    <property type="entry name" value="STATOR ELEMENT OF FLAGELLAR MOTOR COMPLEX"/>
    <property type="match status" value="1"/>
</dbReference>
<evidence type="ECO:0000256" key="3">
    <source>
        <dbReference type="SAM" id="SignalP"/>
    </source>
</evidence>
<feature type="compositionally biased region" description="Basic and acidic residues" evidence="2">
    <location>
        <begin position="398"/>
        <end position="426"/>
    </location>
</feature>